<accession>A0A242CC67</accession>
<dbReference type="Proteomes" id="UP000195139">
    <property type="component" value="Unassembled WGS sequence"/>
</dbReference>
<comment type="caution">
    <text evidence="2">The sequence shown here is derived from an EMBL/GenBank/DDBJ whole genome shotgun (WGS) entry which is preliminary data.</text>
</comment>
<protein>
    <recommendedName>
        <fullName evidence="4">Carbohydrate-binding protein</fullName>
    </recommendedName>
</protein>
<dbReference type="EMBL" id="NGLE02000001">
    <property type="protein sequence ID" value="MEI5993831.1"/>
    <property type="molecule type" value="Genomic_DNA"/>
</dbReference>
<proteinExistence type="predicted"/>
<gene>
    <name evidence="1" type="ORF">A5880_001378</name>
    <name evidence="2" type="ORF">A5880_002056</name>
</gene>
<dbReference type="OrthoDB" id="5674083at2"/>
<dbReference type="Gene3D" id="2.60.120.260">
    <property type="entry name" value="Galactose-binding domain-like"/>
    <property type="match status" value="1"/>
</dbReference>
<dbReference type="SUPFAM" id="SSF49785">
    <property type="entry name" value="Galactose-binding domain-like"/>
    <property type="match status" value="1"/>
</dbReference>
<sequence length="275" mass="31403">MIKIELKNEENQTIIGRIDHEKECGPFVAEGDSLAVLAIKDYSYECGDKIIVTINEEDTYFVVQLDETLAPSLIFVPQKTWEYSIPLTESTRKASVETAFHSKRHHLMVRKAYDFEIRNYQNLSFNSHDQKEISGVYPHVKANVETRDDAVFFAKNAIDGKYGNLSHGSYPFASWGINQQADAALTIEFGRKVDIDWIRLLFRGDYPHDSYWNEVTLEFSDGTQLVVPTTNATSFQEIRFPLKVTESVTFKELKKAADSSPFPALTQIEVFGRNK</sequence>
<reference evidence="2" key="1">
    <citation type="submission" date="2017-05" db="EMBL/GenBank/DDBJ databases">
        <title>The Genome Sequence of Enterococcus sp. 4G2_DIV0659.</title>
        <authorList>
            <consortium name="The Broad Institute Genomics Platform"/>
            <consortium name="The Broad Institute Genomic Center for Infectious Diseases"/>
            <person name="Earl A."/>
            <person name="Manson A."/>
            <person name="Schwartman J."/>
            <person name="Gilmore M."/>
            <person name="Abouelleil A."/>
            <person name="Cao P."/>
            <person name="Chapman S."/>
            <person name="Cusick C."/>
            <person name="Shea T."/>
            <person name="Young S."/>
            <person name="Neafsey D."/>
            <person name="Nusbaum C."/>
            <person name="Birren B."/>
        </authorList>
    </citation>
    <scope>NUCLEOTIDE SEQUENCE [LARGE SCALE GENOMIC DNA]</scope>
    <source>
        <strain evidence="2">4G2_DIV0659</strain>
    </source>
</reference>
<dbReference type="STRING" id="1834181.A5880_002056"/>
<evidence type="ECO:0000313" key="2">
    <source>
        <dbReference type="EMBL" id="OTO07786.1"/>
    </source>
</evidence>
<dbReference type="AlphaFoldDB" id="A0A242CC67"/>
<organism evidence="2">
    <name type="scientific">Candidatus Enterococcus mansonii</name>
    <dbReference type="NCBI Taxonomy" id="1834181"/>
    <lineage>
        <taxon>Bacteria</taxon>
        <taxon>Bacillati</taxon>
        <taxon>Bacillota</taxon>
        <taxon>Bacilli</taxon>
        <taxon>Lactobacillales</taxon>
        <taxon>Enterococcaceae</taxon>
        <taxon>Enterococcus</taxon>
    </lineage>
</organism>
<evidence type="ECO:0008006" key="4">
    <source>
        <dbReference type="Google" id="ProtNLM"/>
    </source>
</evidence>
<reference evidence="1 3" key="2">
    <citation type="submission" date="2018-07" db="EMBL/GenBank/DDBJ databases">
        <title>The Genome Sequence of Enterococcus sp. DIV0659b.</title>
        <authorList>
            <consortium name="The Broad Institute Genomics Platform"/>
            <consortium name="The Broad Institute Genomic Center for Infectious Diseases"/>
            <person name="Earl A."/>
            <person name="Manson A."/>
            <person name="Schwartman J."/>
            <person name="Gilmore M."/>
            <person name="Abouelleil A."/>
            <person name="Cao P."/>
            <person name="Chapman S."/>
            <person name="Cusick C."/>
            <person name="Shea T."/>
            <person name="Young S."/>
            <person name="Neafsey D."/>
            <person name="Nusbaum C."/>
            <person name="Birren B."/>
        </authorList>
    </citation>
    <scope>NUCLEOTIDE SEQUENCE [LARGE SCALE GENOMIC DNA]</scope>
    <source>
        <strain evidence="1 3">4G2_DIV0659</strain>
    </source>
</reference>
<dbReference type="RefSeq" id="WP_086330945.1">
    <property type="nucleotide sequence ID" value="NZ_NGLE02000001.1"/>
</dbReference>
<evidence type="ECO:0000313" key="3">
    <source>
        <dbReference type="Proteomes" id="UP000195139"/>
    </source>
</evidence>
<keyword evidence="3" id="KW-1185">Reference proteome</keyword>
<name>A0A242CC67_9ENTE</name>
<dbReference type="InterPro" id="IPR008979">
    <property type="entry name" value="Galactose-bd-like_sf"/>
</dbReference>
<dbReference type="EMBL" id="NGLE01000003">
    <property type="protein sequence ID" value="OTO07786.1"/>
    <property type="molecule type" value="Genomic_DNA"/>
</dbReference>
<evidence type="ECO:0000313" key="1">
    <source>
        <dbReference type="EMBL" id="MEI5993831.1"/>
    </source>
</evidence>